<dbReference type="PANTHER" id="PTHR24258">
    <property type="entry name" value="SERINE PROTEASE-RELATED"/>
    <property type="match status" value="1"/>
</dbReference>
<evidence type="ECO:0000256" key="5">
    <source>
        <dbReference type="ARBA" id="ARBA00076468"/>
    </source>
</evidence>
<evidence type="ECO:0000313" key="8">
    <source>
        <dbReference type="EMBL" id="KAF6199699.1"/>
    </source>
</evidence>
<evidence type="ECO:0000256" key="1">
    <source>
        <dbReference type="ARBA" id="ARBA00004613"/>
    </source>
</evidence>
<dbReference type="AlphaFoldDB" id="A0A6A4J9B2"/>
<dbReference type="CDD" id="cd00190">
    <property type="entry name" value="Tryp_SPc"/>
    <property type="match status" value="1"/>
</dbReference>
<keyword evidence="9" id="KW-1185">Reference proteome</keyword>
<dbReference type="GO" id="GO:0004252">
    <property type="term" value="F:serine-type endopeptidase activity"/>
    <property type="evidence" value="ECO:0007669"/>
    <property type="project" value="InterPro"/>
</dbReference>
<evidence type="ECO:0000256" key="4">
    <source>
        <dbReference type="ARBA" id="ARBA00068096"/>
    </source>
</evidence>
<dbReference type="Gene3D" id="2.40.10.10">
    <property type="entry name" value="Trypsin-like serine proteases"/>
    <property type="match status" value="2"/>
</dbReference>
<evidence type="ECO:0000256" key="3">
    <source>
        <dbReference type="ARBA" id="ARBA00023157"/>
    </source>
</evidence>
<dbReference type="FunFam" id="2.40.10.10:FF:000038">
    <property type="entry name" value="Serine protease"/>
    <property type="match status" value="1"/>
</dbReference>
<dbReference type="Pfam" id="PF18322">
    <property type="entry name" value="CLIP_1"/>
    <property type="match status" value="1"/>
</dbReference>
<dbReference type="PANTHER" id="PTHR24258:SF129">
    <property type="entry name" value="LP15124P-RELATED"/>
    <property type="match status" value="1"/>
</dbReference>
<dbReference type="SUPFAM" id="SSF50494">
    <property type="entry name" value="Trypsin-like serine proteases"/>
    <property type="match status" value="1"/>
</dbReference>
<dbReference type="PROSITE" id="PS50240">
    <property type="entry name" value="TRYPSIN_DOM"/>
    <property type="match status" value="1"/>
</dbReference>
<dbReference type="InterPro" id="IPR043504">
    <property type="entry name" value="Peptidase_S1_PA_chymotrypsin"/>
</dbReference>
<dbReference type="PRINTS" id="PR00722">
    <property type="entry name" value="CHYMOTRYPSIN"/>
</dbReference>
<feature type="domain" description="Peptidase S1" evidence="7">
    <location>
        <begin position="239"/>
        <end position="492"/>
    </location>
</feature>
<dbReference type="EMBL" id="WIXP02000014">
    <property type="protein sequence ID" value="KAF6199699.1"/>
    <property type="molecule type" value="Genomic_DNA"/>
</dbReference>
<feature type="compositionally biased region" description="Basic and acidic residues" evidence="6">
    <location>
        <begin position="9"/>
        <end position="20"/>
    </location>
</feature>
<dbReference type="InterPro" id="IPR001254">
    <property type="entry name" value="Trypsin_dom"/>
</dbReference>
<dbReference type="GO" id="GO:0006508">
    <property type="term" value="P:proteolysis"/>
    <property type="evidence" value="ECO:0007669"/>
    <property type="project" value="InterPro"/>
</dbReference>
<name>A0A6A4J9B2_APOLU</name>
<keyword evidence="3" id="KW-1015">Disulfide bond</keyword>
<feature type="region of interest" description="Disordered" evidence="6">
    <location>
        <begin position="1"/>
        <end position="38"/>
    </location>
</feature>
<dbReference type="InterPro" id="IPR018114">
    <property type="entry name" value="TRYPSIN_HIS"/>
</dbReference>
<dbReference type="PROSITE" id="PS00134">
    <property type="entry name" value="TRYPSIN_HIS"/>
    <property type="match status" value="1"/>
</dbReference>
<dbReference type="SMART" id="SM00020">
    <property type="entry name" value="Tryp_SPc"/>
    <property type="match status" value="1"/>
</dbReference>
<evidence type="ECO:0000259" key="7">
    <source>
        <dbReference type="PROSITE" id="PS50240"/>
    </source>
</evidence>
<comment type="subcellular location">
    <subcellularLocation>
        <location evidence="1">Secreted</location>
    </subcellularLocation>
</comment>
<evidence type="ECO:0000256" key="2">
    <source>
        <dbReference type="ARBA" id="ARBA00022525"/>
    </source>
</evidence>
<evidence type="ECO:0000313" key="9">
    <source>
        <dbReference type="Proteomes" id="UP000466442"/>
    </source>
</evidence>
<sequence>MIRALGASSRDEEKASEKTLSRPPPDGRTCFSPAAPPVTSTVVRRDPERRGTPQSFLTCRGGSDIQVGASSTTPTLKMIFLSNFLLVLLTARCAVAGEDGDLSSLIDKVFGPATPAPTNPGGFIPVKPGNNPDYIPDEQKQPVQQPDYKPVQEYPDDTGLGGDGCTCVPYYLCANDSIITDGNGLIDIRFGPGSDPCPTSVDVCCGKTITKPPDQPITPKPKGRSGCGSRNTDGIGFRITGNVDNEAQFGEFPWMVALLRIEEVNGEKLSVYKCGGALIHENVVLTAAHCVAKENPQSLKARAGEWDTQTAQELYPHVDRYVSKIIVHEKYYSGALHNDIALLVIDEPFPFADNIDIVCLPRQNDVILDNSCWASGWGKDVFGKQGSYQVILKRIELPMVPRDRCESEFRHTRLGPKFHLHDSFVCAGGIEGRDTCKGDGGSPLICPIKGKKYQYQQVGIVAWGIGCGGTTPAAYGSIRNTRVPQPTYDAEE</sequence>
<dbReference type="Pfam" id="PF00089">
    <property type="entry name" value="Trypsin"/>
    <property type="match status" value="1"/>
</dbReference>
<dbReference type="Proteomes" id="UP000466442">
    <property type="component" value="Unassembled WGS sequence"/>
</dbReference>
<dbReference type="InterPro" id="IPR001314">
    <property type="entry name" value="Peptidase_S1A"/>
</dbReference>
<proteinExistence type="predicted"/>
<protein>
    <recommendedName>
        <fullName evidence="4">Phenoloxidase-activating factor 2</fullName>
    </recommendedName>
    <alternativeName>
        <fullName evidence="5">Prophenoloxidase-activating factor II</fullName>
    </alternativeName>
</protein>
<accession>A0A6A4J9B2</accession>
<evidence type="ECO:0000256" key="6">
    <source>
        <dbReference type="SAM" id="MobiDB-lite"/>
    </source>
</evidence>
<reference evidence="8" key="1">
    <citation type="journal article" date="2021" name="Mol. Ecol. Resour.">
        <title>Apolygus lucorum genome provides insights into omnivorousness and mesophyll feeding.</title>
        <authorList>
            <person name="Liu Y."/>
            <person name="Liu H."/>
            <person name="Wang H."/>
            <person name="Huang T."/>
            <person name="Liu B."/>
            <person name="Yang B."/>
            <person name="Yin L."/>
            <person name="Li B."/>
            <person name="Zhang Y."/>
            <person name="Zhang S."/>
            <person name="Jiang F."/>
            <person name="Zhang X."/>
            <person name="Ren Y."/>
            <person name="Wang B."/>
            <person name="Wang S."/>
            <person name="Lu Y."/>
            <person name="Wu K."/>
            <person name="Fan W."/>
            <person name="Wang G."/>
        </authorList>
    </citation>
    <scope>NUCLEOTIDE SEQUENCE</scope>
    <source>
        <strain evidence="8">12Hb</strain>
    </source>
</reference>
<organism evidence="8 9">
    <name type="scientific">Apolygus lucorum</name>
    <name type="common">Small green plant bug</name>
    <name type="synonym">Lygocoris lucorum</name>
    <dbReference type="NCBI Taxonomy" id="248454"/>
    <lineage>
        <taxon>Eukaryota</taxon>
        <taxon>Metazoa</taxon>
        <taxon>Ecdysozoa</taxon>
        <taxon>Arthropoda</taxon>
        <taxon>Hexapoda</taxon>
        <taxon>Insecta</taxon>
        <taxon>Pterygota</taxon>
        <taxon>Neoptera</taxon>
        <taxon>Paraneoptera</taxon>
        <taxon>Hemiptera</taxon>
        <taxon>Heteroptera</taxon>
        <taxon>Panheteroptera</taxon>
        <taxon>Cimicomorpha</taxon>
        <taxon>Miridae</taxon>
        <taxon>Mirini</taxon>
        <taxon>Apolygus</taxon>
    </lineage>
</organism>
<keyword evidence="2" id="KW-0964">Secreted</keyword>
<dbReference type="InterPro" id="IPR041515">
    <property type="entry name" value="PPAF-2-like_Clip"/>
</dbReference>
<dbReference type="OrthoDB" id="6261922at2759"/>
<comment type="caution">
    <text evidence="8">The sequence shown here is derived from an EMBL/GenBank/DDBJ whole genome shotgun (WGS) entry which is preliminary data.</text>
</comment>
<gene>
    <name evidence="8" type="ORF">GE061_005997</name>
</gene>
<dbReference type="InterPro" id="IPR009003">
    <property type="entry name" value="Peptidase_S1_PA"/>
</dbReference>
<dbReference type="GO" id="GO:0005576">
    <property type="term" value="C:extracellular region"/>
    <property type="evidence" value="ECO:0007669"/>
    <property type="project" value="UniProtKB-SubCell"/>
</dbReference>
<feature type="region of interest" description="Disordered" evidence="6">
    <location>
        <begin position="116"/>
        <end position="147"/>
    </location>
</feature>